<feature type="domain" description="DUF7927" evidence="4">
    <location>
        <begin position="742"/>
        <end position="839"/>
    </location>
</feature>
<feature type="domain" description="DUF7927" evidence="4">
    <location>
        <begin position="873"/>
        <end position="980"/>
    </location>
</feature>
<evidence type="ECO:0000313" key="5">
    <source>
        <dbReference type="EMBL" id="RMI37416.1"/>
    </source>
</evidence>
<dbReference type="InterPro" id="IPR047589">
    <property type="entry name" value="DUF11_rpt"/>
</dbReference>
<dbReference type="InterPro" id="IPR055354">
    <property type="entry name" value="DUF7507"/>
</dbReference>
<feature type="domain" description="DUF7927" evidence="4">
    <location>
        <begin position="1266"/>
        <end position="1373"/>
    </location>
</feature>
<feature type="region of interest" description="Disordered" evidence="1">
    <location>
        <begin position="73"/>
        <end position="93"/>
    </location>
</feature>
<feature type="domain" description="DUF7927" evidence="4">
    <location>
        <begin position="612"/>
        <end position="709"/>
    </location>
</feature>
<dbReference type="RefSeq" id="WP_147481810.1">
    <property type="nucleotide sequence ID" value="NZ_JBHSKC010000007.1"/>
</dbReference>
<feature type="compositionally biased region" description="Low complexity" evidence="1">
    <location>
        <begin position="444"/>
        <end position="466"/>
    </location>
</feature>
<organism evidence="5 6">
    <name type="scientific">Actinomadura harenae</name>
    <dbReference type="NCBI Taxonomy" id="2483351"/>
    <lineage>
        <taxon>Bacteria</taxon>
        <taxon>Bacillati</taxon>
        <taxon>Actinomycetota</taxon>
        <taxon>Actinomycetes</taxon>
        <taxon>Streptosporangiales</taxon>
        <taxon>Thermomonosporaceae</taxon>
        <taxon>Actinomadura</taxon>
    </lineage>
</organism>
<dbReference type="SUPFAM" id="SSF49899">
    <property type="entry name" value="Concanavalin A-like lectins/glucanases"/>
    <property type="match status" value="1"/>
</dbReference>
<keyword evidence="2" id="KW-0732">Signal</keyword>
<dbReference type="PANTHER" id="PTHR34819">
    <property type="entry name" value="LARGE CYSTEINE-RICH PERIPLASMIC PROTEIN OMCB"/>
    <property type="match status" value="1"/>
</dbReference>
<feature type="domain" description="DUF7927" evidence="4">
    <location>
        <begin position="1658"/>
        <end position="1765"/>
    </location>
</feature>
<feature type="domain" description="DUF7927" evidence="4">
    <location>
        <begin position="482"/>
        <end position="579"/>
    </location>
</feature>
<name>A0A3M2LJW8_9ACTN</name>
<feature type="domain" description="DUF7927" evidence="4">
    <location>
        <begin position="1527"/>
        <end position="1634"/>
    </location>
</feature>
<proteinExistence type="predicted"/>
<feature type="domain" description="DUF7927" evidence="4">
    <location>
        <begin position="2190"/>
        <end position="2290"/>
    </location>
</feature>
<comment type="caution">
    <text evidence="5">The sequence shown here is derived from an EMBL/GenBank/DDBJ whole genome shotgun (WGS) entry which is preliminary data.</text>
</comment>
<accession>A0A3M2LJW8</accession>
<feature type="domain" description="DUF7927" evidence="4">
    <location>
        <begin position="2049"/>
        <end position="2148"/>
    </location>
</feature>
<feature type="domain" description="DUF7927" evidence="4">
    <location>
        <begin position="1920"/>
        <end position="2017"/>
    </location>
</feature>
<evidence type="ECO:0000256" key="1">
    <source>
        <dbReference type="SAM" id="MobiDB-lite"/>
    </source>
</evidence>
<dbReference type="InterPro" id="IPR057687">
    <property type="entry name" value="DUF7927"/>
</dbReference>
<feature type="domain" description="DUF7927" evidence="4">
    <location>
        <begin position="1789"/>
        <end position="1888"/>
    </location>
</feature>
<feature type="domain" description="DUF7507" evidence="3">
    <location>
        <begin position="355"/>
        <end position="458"/>
    </location>
</feature>
<feature type="signal peptide" evidence="2">
    <location>
        <begin position="1"/>
        <end position="26"/>
    </location>
</feature>
<evidence type="ECO:0000313" key="6">
    <source>
        <dbReference type="Proteomes" id="UP000282674"/>
    </source>
</evidence>
<dbReference type="Pfam" id="PF24346">
    <property type="entry name" value="DUF7507"/>
    <property type="match status" value="1"/>
</dbReference>
<feature type="domain" description="DUF7927" evidence="4">
    <location>
        <begin position="1004"/>
        <end position="1111"/>
    </location>
</feature>
<dbReference type="Gene3D" id="2.60.120.200">
    <property type="match status" value="1"/>
</dbReference>
<sequence>MKSWTTASAALLVVAASLFVPPVASGPASAQAAHAARALAAGGSDLLNETFEGATVQDPGFLALNDACLTGAPSGPDTTGPGAHPLGTCSEHQYGPVPPIGQVPGYLQLTDASGARTGGVVYNRPLPANGGLDVTFEQYQYGGIEGGGDGIAFFLTDGAGELTQTGAFGGSLGYAQRSDTPGVDHGYLGLGLDTYGNYAVDFEGRGTECPEDQRSPGEFQVYDRPPNNVTLRGPGHDLDHYCYLAGTGTTTQIGTDPDGNKLFGSTLPGRLHEDGTDTEAAKRTVHVVVSASVRPIVTVEIDFHDGNGFVPVLSKQMPEDAPRTYKFGFTASTGSATDVHLIRLVSVKSAEPLGALNIVKQVDRSTPQPPVYHVGDVVPYHFVVTNTGAGPLSNVTVTDPKVSGITCPRTTLGAMGEPTASMTCTGTHTITAADAAAGHFDNAATASGTDASGAVVESEPSEVSVPTEPPAPVPDPVIEKTASTDRVKLGDEVTYTIRVHNQGNGPLVDGHFTDDLTGVLDDADLVGTPNATIGTVTLNGTQLEWTGSLDPGQDAVITYTVRTRTGGDRTMVNAVSGLGNCMDAGGAPPCGTTVDIVEEPPPPPNPVVTKTASVSQVDVGDEVTYTVRVINEGAGPLVDGHFTDDLTDVLDDADLVGTPNATIGTATVSGSKLEWTGSLDPGQEAVITYTVRAHAGGDGHLRNSVSGLGNCLNGGGQPPCGTDVTVVEQPPPPPNPVVQKTASVSQVNPGDEVTYTVKVTNEGQGPLVDGHFTDDLTDVLDDAVLVGTPSATVGSVTLSGANLEWTGSLDPGQEAVITYTVRAERGGNGHLRNSVSGLGNCLNGGGEPPCGTDVTVEEPPPPPEPNPVIEKSASASSVQVGDEVTFTVRVRNEGEGPLVDGQLTDDLSAVLDDGVLVGTPSATVGSVTLSGSDLVWTGSLDPGQETVITYTVRAESGGDGHMRNVVSGLGNCLNAGGEPPCGTDVTVEEPPPPPEPNPVIEKSASAASVQLGDEVTFTVRVRNEGEGPLVNGQLTDDLSAVLDDGVLVGTPSATVGSVALSGSDLVWTGSLDPGQEAVITYTVRAEQGGDGHMRNVVSGLGNCLNAGGEPPCGTDVIVEEPPPPPEPNPVIEKSASANTVQVGDEVTFTVRVRNEGEGPLVNGQLTDDLSGVLDDGVLVGTPSTTVGSVTLSGSDLVWTGSLDPGQEAVITYTVRAESGGDGHMRNVVSGLGNCLNAGGEPPCGTDVTVEEPPPPPEPNPVIEKSASANTVQLGDEVTFTVKVRNEGQGPLVNGQLTDDLSAVLDDGVLVGTPSATVGSVALSGSDLVWTGSLDPGQEAVITYTVRAEPGGDGRMRNVVSGLGNCLNAGGEPPCGTDVTVEEPPPLTPNPVIEKSASANTVQVGDEVTFTVKVRNEGEGPLVDGQLTDDLSAVLDDGVLVGTPSATVGSVALSGSDLVWTGSLDPGQEAVITYTVRAESGGDGHMRNVVSGLGNCLNAGGEPPCGTDVTVEEPPPPPEPNPVIEKSASANSVQLGDEVTFTVRVRNEGEGPLVNGQLTDDLSAVLDDGVLVGTPSATVGSVALSGSDLVWTGSLNPGQEAVITYTVRAEQGGDGHMRNVVSGLGNCLNAGGEPPCGTDVIVEEPPPPPEPNPVVEKSASVNTVQVGNEVTFTVKVRNEGEGPLVNGQLTDDLSGVLDDGVLVGTPSATVGSVTLSGSNLVWTGSLDPGQETVITYTVRAESGGDGHMRNVVSGLGNCLESGGEPPCGTDVTVEEPPPPPEPNPVVEKSASVNTVQPGHDVTFTIRVRNEGEGPLVNGHLTDDLSGVLDDGVLVGTPSATIGTVSVSGSNLEWTGSLDPGQETVITYTVKAQAGGDGQMRNVVSGLGNCLTRAGEPPCSTDVTVEEVPPPPEPNPVIEKTASADSVQVGDEVTYTIKVTNEGEGPLVNGHLTDDLSGVLDDGVLVGTPSATIGSVTLSGSNLEWTGSLDPGQQAVITYTVRAAKGGDGQMRNAVSGLGNCLNGGGEPPCGTVVTVEEQPPPPPPNPVVEKTASKERVRPGDEVTFTIRVRNAGAGPLVDGRLTDDLAGVLDDGVLVGTPSATIGSVTLSGSNLEWTGSLDPDQEAVITYTVRAAKGGDGHMRNAVSGLGNCESGGGEPPCGTVVEVEEKKPPKPPPPSRHGRLTITKWANRSYVRPGQRVVYRIKVENTGDGTLRDASFRDDLRAVLRRARLVERPRATRGHVRFERPVLHWTGTLRPGQSAIIEYTVVARCPGRLWNRVVSSVPRTNCPPRGRDWRCRMVVTVVPFPQKDA</sequence>
<reference evidence="5 6" key="1">
    <citation type="submission" date="2018-10" db="EMBL/GenBank/DDBJ databases">
        <title>Isolation from soil.</title>
        <authorList>
            <person name="Hu J."/>
        </authorList>
    </citation>
    <scope>NUCLEOTIDE SEQUENCE [LARGE SCALE GENOMIC DNA]</scope>
    <source>
        <strain evidence="5 6">NEAU-Ht49</strain>
    </source>
</reference>
<evidence type="ECO:0000259" key="4">
    <source>
        <dbReference type="Pfam" id="PF25549"/>
    </source>
</evidence>
<dbReference type="EMBL" id="RFFG01000107">
    <property type="protein sequence ID" value="RMI37416.1"/>
    <property type="molecule type" value="Genomic_DNA"/>
</dbReference>
<feature type="chain" id="PRO_5039575764" evidence="2">
    <location>
        <begin position="27"/>
        <end position="2311"/>
    </location>
</feature>
<dbReference type="OrthoDB" id="3225333at2"/>
<feature type="region of interest" description="Disordered" evidence="1">
    <location>
        <begin position="444"/>
        <end position="476"/>
    </location>
</feature>
<gene>
    <name evidence="5" type="ORF">EBO15_35905</name>
</gene>
<dbReference type="PANTHER" id="PTHR34819:SF3">
    <property type="entry name" value="CELL SURFACE PROTEIN"/>
    <property type="match status" value="1"/>
</dbReference>
<dbReference type="InterPro" id="IPR013783">
    <property type="entry name" value="Ig-like_fold"/>
</dbReference>
<feature type="domain" description="DUF7927" evidence="4">
    <location>
        <begin position="1396"/>
        <end position="1503"/>
    </location>
</feature>
<protein>
    <submittedName>
        <fullName evidence="5">DUF11 domain-containing protein</fullName>
    </submittedName>
</protein>
<dbReference type="Pfam" id="PF25549">
    <property type="entry name" value="DUF7927"/>
    <property type="match status" value="14"/>
</dbReference>
<dbReference type="GO" id="GO:0005975">
    <property type="term" value="P:carbohydrate metabolic process"/>
    <property type="evidence" value="ECO:0007669"/>
    <property type="project" value="UniProtKB-ARBA"/>
</dbReference>
<dbReference type="NCBIfam" id="TIGR01451">
    <property type="entry name" value="B_ant_repeat"/>
    <property type="match status" value="15"/>
</dbReference>
<dbReference type="Proteomes" id="UP000282674">
    <property type="component" value="Unassembled WGS sequence"/>
</dbReference>
<feature type="region of interest" description="Disordered" evidence="1">
    <location>
        <begin position="1760"/>
        <end position="1785"/>
    </location>
</feature>
<evidence type="ECO:0000256" key="2">
    <source>
        <dbReference type="SAM" id="SignalP"/>
    </source>
</evidence>
<dbReference type="InterPro" id="IPR013320">
    <property type="entry name" value="ConA-like_dom_sf"/>
</dbReference>
<keyword evidence="6" id="KW-1185">Reference proteome</keyword>
<evidence type="ECO:0000259" key="3">
    <source>
        <dbReference type="Pfam" id="PF24346"/>
    </source>
</evidence>
<dbReference type="Gene3D" id="2.60.40.10">
    <property type="entry name" value="Immunoglobulins"/>
    <property type="match status" value="13"/>
</dbReference>
<feature type="domain" description="DUF7927" evidence="4">
    <location>
        <begin position="1135"/>
        <end position="1242"/>
    </location>
</feature>
<dbReference type="InterPro" id="IPR051172">
    <property type="entry name" value="Chlamydia_OmcB"/>
</dbReference>